<gene>
    <name evidence="2" type="ORF">Ahy_B08g090359</name>
</gene>
<keyword evidence="3" id="KW-1185">Reference proteome</keyword>
<reference evidence="2 3" key="1">
    <citation type="submission" date="2019-01" db="EMBL/GenBank/DDBJ databases">
        <title>Sequencing of cultivated peanut Arachis hypogaea provides insights into genome evolution and oil improvement.</title>
        <authorList>
            <person name="Chen X."/>
        </authorList>
    </citation>
    <scope>NUCLEOTIDE SEQUENCE [LARGE SCALE GENOMIC DNA]</scope>
    <source>
        <strain evidence="3">cv. Fuhuasheng</strain>
        <tissue evidence="2">Leaves</tissue>
    </source>
</reference>
<feature type="region of interest" description="Disordered" evidence="1">
    <location>
        <begin position="1"/>
        <end position="26"/>
    </location>
</feature>
<dbReference type="PANTHER" id="PTHR34126:SF1">
    <property type="entry name" value="PEROXISOME BIOGENESIS PROTEIN 22"/>
    <property type="match status" value="1"/>
</dbReference>
<proteinExistence type="predicted"/>
<protein>
    <submittedName>
        <fullName evidence="2">Uncharacterized protein</fullName>
    </submittedName>
</protein>
<evidence type="ECO:0000313" key="3">
    <source>
        <dbReference type="Proteomes" id="UP000289738"/>
    </source>
</evidence>
<name>A0A444Y028_ARAHY</name>
<evidence type="ECO:0000313" key="2">
    <source>
        <dbReference type="EMBL" id="RYQ95280.1"/>
    </source>
</evidence>
<sequence length="254" mass="27546">MWWQRRTEAGTTPHHGGGEGLGEEDLEDDRIGKIGTNYGIVPSAAKPAQLKHLRKAPHSSGMIIKVHSDQRGFETMVCITILSYIDDILYAYSSGLSAKITRNIIDTNEYSVDSNKYQFTYAIEVGASLALADAGIMMYDLVASVFLPWQGASSSHSGVGAHSNASVAPLEVCSPSDDSREKNVVDEFFQPVKKRVLVALEEAGVFTFGGLVKDKVLFCSTCYHLIITYMLSPTSGSIISDMVRGDSAARELDG</sequence>
<dbReference type="GO" id="GO:0007031">
    <property type="term" value="P:peroxisome organization"/>
    <property type="evidence" value="ECO:0007669"/>
    <property type="project" value="InterPro"/>
</dbReference>
<dbReference type="EMBL" id="SDMP01000018">
    <property type="protein sequence ID" value="RYQ95280.1"/>
    <property type="molecule type" value="Genomic_DNA"/>
</dbReference>
<dbReference type="InterPro" id="IPR037485">
    <property type="entry name" value="PEX22"/>
</dbReference>
<organism evidence="2 3">
    <name type="scientific">Arachis hypogaea</name>
    <name type="common">Peanut</name>
    <dbReference type="NCBI Taxonomy" id="3818"/>
    <lineage>
        <taxon>Eukaryota</taxon>
        <taxon>Viridiplantae</taxon>
        <taxon>Streptophyta</taxon>
        <taxon>Embryophyta</taxon>
        <taxon>Tracheophyta</taxon>
        <taxon>Spermatophyta</taxon>
        <taxon>Magnoliopsida</taxon>
        <taxon>eudicotyledons</taxon>
        <taxon>Gunneridae</taxon>
        <taxon>Pentapetalae</taxon>
        <taxon>rosids</taxon>
        <taxon>fabids</taxon>
        <taxon>Fabales</taxon>
        <taxon>Fabaceae</taxon>
        <taxon>Papilionoideae</taxon>
        <taxon>50 kb inversion clade</taxon>
        <taxon>dalbergioids sensu lato</taxon>
        <taxon>Dalbergieae</taxon>
        <taxon>Pterocarpus clade</taxon>
        <taxon>Arachis</taxon>
    </lineage>
</organism>
<dbReference type="Proteomes" id="UP000289738">
    <property type="component" value="Chromosome B08"/>
</dbReference>
<accession>A0A444Y028</accession>
<dbReference type="STRING" id="3818.A0A444Y028"/>
<comment type="caution">
    <text evidence="2">The sequence shown here is derived from an EMBL/GenBank/DDBJ whole genome shotgun (WGS) entry which is preliminary data.</text>
</comment>
<dbReference type="PANTHER" id="PTHR34126">
    <property type="entry name" value="PEROXISOME BIOGENESIS PROTEIN 22"/>
    <property type="match status" value="1"/>
</dbReference>
<dbReference type="AlphaFoldDB" id="A0A444Y028"/>
<evidence type="ECO:0000256" key="1">
    <source>
        <dbReference type="SAM" id="MobiDB-lite"/>
    </source>
</evidence>